<gene>
    <name evidence="2" type="ORF">JANAI62_09910</name>
</gene>
<organism evidence="2 3">
    <name type="scientific">Jannaschia pagri</name>
    <dbReference type="NCBI Taxonomy" id="2829797"/>
    <lineage>
        <taxon>Bacteria</taxon>
        <taxon>Pseudomonadati</taxon>
        <taxon>Pseudomonadota</taxon>
        <taxon>Alphaproteobacteria</taxon>
        <taxon>Rhodobacterales</taxon>
        <taxon>Roseobacteraceae</taxon>
        <taxon>Jannaschia</taxon>
    </lineage>
</organism>
<reference evidence="2 3" key="1">
    <citation type="submission" date="2021-05" db="EMBL/GenBank/DDBJ databases">
        <title>Bacteria Genome sequencing.</title>
        <authorList>
            <person name="Takabe Y."/>
            <person name="Nakajima Y."/>
            <person name="Suzuki S."/>
            <person name="Shiozaki T."/>
        </authorList>
    </citation>
    <scope>NUCLEOTIDE SEQUENCE [LARGE SCALE GENOMIC DNA]</scope>
    <source>
        <strain evidence="2 3">AI_62</strain>
    </source>
</reference>
<dbReference type="InterPro" id="IPR027417">
    <property type="entry name" value="P-loop_NTPase"/>
</dbReference>
<dbReference type="Proteomes" id="UP000786693">
    <property type="component" value="Unassembled WGS sequence"/>
</dbReference>
<dbReference type="SUPFAM" id="SSF52540">
    <property type="entry name" value="P-loop containing nucleoside triphosphate hydrolases"/>
    <property type="match status" value="1"/>
</dbReference>
<name>A0ABQ4NIX4_9RHOB</name>
<feature type="region of interest" description="Disordered" evidence="1">
    <location>
        <begin position="288"/>
        <end position="316"/>
    </location>
</feature>
<evidence type="ECO:0000256" key="1">
    <source>
        <dbReference type="SAM" id="MobiDB-lite"/>
    </source>
</evidence>
<dbReference type="RefSeq" id="WP_220747910.1">
    <property type="nucleotide sequence ID" value="NZ_BPFH01000002.1"/>
</dbReference>
<accession>A0ABQ4NIX4</accession>
<feature type="compositionally biased region" description="Basic and acidic residues" evidence="1">
    <location>
        <begin position="288"/>
        <end position="299"/>
    </location>
</feature>
<comment type="caution">
    <text evidence="2">The sequence shown here is derived from an EMBL/GenBank/DDBJ whole genome shotgun (WGS) entry which is preliminary data.</text>
</comment>
<sequence length="316" mass="34133">MHLTDLPPVTLHLGAHRTATSSLQRQLARRIDLSRQNSVAVWTPNITRGGLLAGLMGDPGRQDARRDAMANRAAGGVSMRRQGLSDAGVTRLVISDENMLGGLRENVLLGRLYPTAGARLRRLASAVPGIDHIALALRSPDTWWASTFAFLMTRGFAPPDRTTLDAILRSRRGWRAVIEDLNAALPRARISVWLHEEMAPQPDAVCDLLTGVTATSAGQAPKLNASPGVVALRQRLREEGCMTEIDGVGDSYAPFTPDERAALRDAYGEDLAWLRGGADGLATLVTRRSQDTVPRDRKGSGYGRPKRPQGALGWAG</sequence>
<protein>
    <recommendedName>
        <fullName evidence="4">Sulfotransferase family protein</fullName>
    </recommendedName>
</protein>
<evidence type="ECO:0000313" key="2">
    <source>
        <dbReference type="EMBL" id="GIT94368.1"/>
    </source>
</evidence>
<keyword evidence="3" id="KW-1185">Reference proteome</keyword>
<evidence type="ECO:0000313" key="3">
    <source>
        <dbReference type="Proteomes" id="UP000786693"/>
    </source>
</evidence>
<dbReference type="EMBL" id="BPFH01000002">
    <property type="protein sequence ID" value="GIT94368.1"/>
    <property type="molecule type" value="Genomic_DNA"/>
</dbReference>
<evidence type="ECO:0008006" key="4">
    <source>
        <dbReference type="Google" id="ProtNLM"/>
    </source>
</evidence>
<proteinExistence type="predicted"/>